<evidence type="ECO:0000259" key="2">
    <source>
        <dbReference type="Pfam" id="PF13501"/>
    </source>
</evidence>
<name>A0ABT9JPJ8_9PROT</name>
<evidence type="ECO:0000259" key="1">
    <source>
        <dbReference type="Pfam" id="PF08770"/>
    </source>
</evidence>
<dbReference type="InterPro" id="IPR013783">
    <property type="entry name" value="Ig-like_fold"/>
</dbReference>
<feature type="domain" description="Sulphur oxidation protein SoxZ" evidence="1">
    <location>
        <begin position="169"/>
        <end position="257"/>
    </location>
</feature>
<evidence type="ECO:0000313" key="3">
    <source>
        <dbReference type="EMBL" id="MDP8566495.1"/>
    </source>
</evidence>
<reference evidence="4" key="1">
    <citation type="journal article" date="2019" name="Int. J. Syst. Evol. Microbiol.">
        <title>The Global Catalogue of Microorganisms (GCM) 10K type strain sequencing project: providing services to taxonomists for standard genome sequencing and annotation.</title>
        <authorList>
            <consortium name="The Broad Institute Genomics Platform"/>
            <consortium name="The Broad Institute Genome Sequencing Center for Infectious Disease"/>
            <person name="Wu L."/>
            <person name="Ma J."/>
        </authorList>
    </citation>
    <scope>NUCLEOTIDE SEQUENCE [LARGE SCALE GENOMIC DNA]</scope>
    <source>
        <strain evidence="4">VKM B-3159</strain>
    </source>
</reference>
<dbReference type="RefSeq" id="WP_306388191.1">
    <property type="nucleotide sequence ID" value="NZ_JAVCAP010000001.1"/>
</dbReference>
<dbReference type="Pfam" id="PF08770">
    <property type="entry name" value="SoxZ"/>
    <property type="match status" value="1"/>
</dbReference>
<dbReference type="Pfam" id="PF13501">
    <property type="entry name" value="SoxY"/>
    <property type="match status" value="1"/>
</dbReference>
<dbReference type="InterPro" id="IPR038162">
    <property type="entry name" value="SoxY_sf"/>
</dbReference>
<dbReference type="SUPFAM" id="SSF81296">
    <property type="entry name" value="E set domains"/>
    <property type="match status" value="1"/>
</dbReference>
<dbReference type="EMBL" id="JAVCAP010000001">
    <property type="protein sequence ID" value="MDP8566495.1"/>
    <property type="molecule type" value="Genomic_DNA"/>
</dbReference>
<sequence length="263" mass="28556">MQRRTLLKGLLVWATLPLGFLADKLHAAPWFAKAFEATKTADVMGALQASAVPLASEIQIDAPQKAENGAVVQVEITSPAAAGTVNSIRLLADANPTPLVASFEFGKQVMPKLVTRIKLAQSGEIIALVQQSAGQLQQQRRQVIVLEDGCASNERDEPFASSIKMRARPLDADLVELKIIILHPMRTGRSKGDDGQLVPAHFMQMMQVVLNGQVVVDAQTGTAISRNPYFTFYLRDTKVGDVITVNWQDNRGYEGHGQVTVSA</sequence>
<dbReference type="Proteomes" id="UP001225906">
    <property type="component" value="Unassembled WGS sequence"/>
</dbReference>
<gene>
    <name evidence="3" type="primary">soxZ</name>
    <name evidence="3" type="ORF">Q9291_01410</name>
</gene>
<dbReference type="InterPro" id="IPR014756">
    <property type="entry name" value="Ig_E-set"/>
</dbReference>
<dbReference type="InterPro" id="IPR032711">
    <property type="entry name" value="SoxY"/>
</dbReference>
<evidence type="ECO:0000313" key="4">
    <source>
        <dbReference type="Proteomes" id="UP001225906"/>
    </source>
</evidence>
<accession>A0ABT9JPJ8</accession>
<feature type="domain" description="Ig-like SoxY" evidence="2">
    <location>
        <begin position="55"/>
        <end position="150"/>
    </location>
</feature>
<protein>
    <submittedName>
        <fullName evidence="3">Thiosulfate oxidation carrier complex protein SoxZ</fullName>
    </submittedName>
</protein>
<dbReference type="NCBIfam" id="TIGR04490">
    <property type="entry name" value="SoxZ_true"/>
    <property type="match status" value="1"/>
</dbReference>
<keyword evidence="4" id="KW-1185">Reference proteome</keyword>
<dbReference type="InterPro" id="IPR014880">
    <property type="entry name" value="SoxZ_dom"/>
</dbReference>
<proteinExistence type="predicted"/>
<dbReference type="Gene3D" id="2.60.40.2470">
    <property type="entry name" value="SoxY domain"/>
    <property type="match status" value="1"/>
</dbReference>
<dbReference type="InterPro" id="IPR030995">
    <property type="entry name" value="SoxZ"/>
</dbReference>
<organism evidence="3 4">
    <name type="scientific">Methylophilus aquaticus</name>
    <dbReference type="NCBI Taxonomy" id="1971610"/>
    <lineage>
        <taxon>Bacteria</taxon>
        <taxon>Pseudomonadati</taxon>
        <taxon>Pseudomonadota</taxon>
        <taxon>Betaproteobacteria</taxon>
        <taxon>Nitrosomonadales</taxon>
        <taxon>Methylophilaceae</taxon>
        <taxon>Methylophilus</taxon>
    </lineage>
</organism>
<comment type="caution">
    <text evidence="3">The sequence shown here is derived from an EMBL/GenBank/DDBJ whole genome shotgun (WGS) entry which is preliminary data.</text>
</comment>
<dbReference type="Gene3D" id="2.60.40.10">
    <property type="entry name" value="Immunoglobulins"/>
    <property type="match status" value="1"/>
</dbReference>